<accession>A0A7S0B5A9</accession>
<name>A0A7S0B5A9_9DINO</name>
<feature type="coiled-coil region" evidence="1">
    <location>
        <begin position="293"/>
        <end position="330"/>
    </location>
</feature>
<reference evidence="2" key="1">
    <citation type="submission" date="2021-01" db="EMBL/GenBank/DDBJ databases">
        <authorList>
            <person name="Corre E."/>
            <person name="Pelletier E."/>
            <person name="Niang G."/>
            <person name="Scheremetjew M."/>
            <person name="Finn R."/>
            <person name="Kale V."/>
            <person name="Holt S."/>
            <person name="Cochrane G."/>
            <person name="Meng A."/>
            <person name="Brown T."/>
            <person name="Cohen L."/>
        </authorList>
    </citation>
    <scope>NUCLEOTIDE SEQUENCE</scope>
    <source>
        <strain evidence="2">Pbaha01</strain>
    </source>
</reference>
<sequence length="371" mass="42170">MGVMVVAPDDFAYPENTAMGKMRHKDLLPLKKAHDNVDYWEGDLMYSSGSEGTHTYSTKAEGVLDDPDHYRDLYQRCYELRRSELHFIIERLPLWVKTMGFFLGGTSEGGMTIARFDDHRYGEMVCGRFINSFSVEYCYFTPTPEAGQIGGQLDVPTLNIIGTKDQYFGPTDSVAKIVAMDAVSGYGSKHLTGNGYETFLKQGVETGLVCVLEDGVHSPCKTHDNFLRQLFNTFFTRPGSIWQLDAIWTPDETRRELIEVKHSTVGDPSRKINVVQLFVPRMKFPQQMSLRWVEDMRRMSANDQALKEQMEKEEGEIASEQSQVQKMLNKVRARAKSNEVAFKASSPAKESFYTNDKVLKVKPGHYLKHGL</sequence>
<keyword evidence="1" id="KW-0175">Coiled coil</keyword>
<proteinExistence type="predicted"/>
<organism evidence="2">
    <name type="scientific">Pyrodinium bahamense</name>
    <dbReference type="NCBI Taxonomy" id="73915"/>
    <lineage>
        <taxon>Eukaryota</taxon>
        <taxon>Sar</taxon>
        <taxon>Alveolata</taxon>
        <taxon>Dinophyceae</taxon>
        <taxon>Gonyaulacales</taxon>
        <taxon>Pyrocystaceae</taxon>
        <taxon>Pyrodinium</taxon>
    </lineage>
</organism>
<protein>
    <submittedName>
        <fullName evidence="2">Uncharacterized protein</fullName>
    </submittedName>
</protein>
<dbReference type="AlphaFoldDB" id="A0A7S0B5A9"/>
<dbReference type="EMBL" id="HBEG01042916">
    <property type="protein sequence ID" value="CAD8382513.1"/>
    <property type="molecule type" value="Transcribed_RNA"/>
</dbReference>
<evidence type="ECO:0000256" key="1">
    <source>
        <dbReference type="SAM" id="Coils"/>
    </source>
</evidence>
<evidence type="ECO:0000313" key="2">
    <source>
        <dbReference type="EMBL" id="CAD8382513.1"/>
    </source>
</evidence>
<gene>
    <name evidence="2" type="ORF">PBAH0796_LOCUS26201</name>
</gene>